<protein>
    <recommendedName>
        <fullName evidence="4">Divergent polysaccharide deacetylase family protein</fullName>
    </recommendedName>
</protein>
<dbReference type="PANTHER" id="PTHR30105">
    <property type="entry name" value="UNCHARACTERIZED YIBQ-RELATED"/>
    <property type="match status" value="1"/>
</dbReference>
<feature type="region of interest" description="Disordered" evidence="1">
    <location>
        <begin position="137"/>
        <end position="159"/>
    </location>
</feature>
<dbReference type="InterPro" id="IPR011330">
    <property type="entry name" value="Glyco_hydro/deAcase_b/a-brl"/>
</dbReference>
<dbReference type="Pfam" id="PF04748">
    <property type="entry name" value="Polysacc_deac_2"/>
    <property type="match status" value="1"/>
</dbReference>
<sequence length="410" mass="42177">MSESADDILTKPLGVGVKAGAKTGGLRRLPRPTAAHAAGAACIALALLAGSVALLGDPRGGEPRASAVIERREPAAPPVVKVAPQQVAEAAAKPADSPQSAQEVEQASGVSVFRPAGATAPDAPVIIRVPNATQIRLNPAPDPRLTERGRNGPLPKIGEGKIRPLDVYARPEEPGQGPRIAILVSGLGIGHTATMSAIARLPAAVSLAFSPYGSDLEKAASRAREAGHEILVQLPMEPFDYPDSDPGPQTLLAGSRPAENLDRTSWVLSRFPGIVGVVNLMGAKFAGETGALEPVLKELAGRGLGFVDDGTAQRALVAGSAAKAKLPAARAEIVIDAIARPEAIDAELARLEALARQKGFVLASGSAAQLTIDRLSRWTRDLEARGVRLVPVSAVLRQAPAAGELSSASP</sequence>
<dbReference type="PANTHER" id="PTHR30105:SF2">
    <property type="entry name" value="DIVERGENT POLYSACCHARIDE DEACETYLASE SUPERFAMILY"/>
    <property type="match status" value="1"/>
</dbReference>
<organism evidence="2 3">
    <name type="scientific">Methylorubrum suomiense</name>
    <dbReference type="NCBI Taxonomy" id="144191"/>
    <lineage>
        <taxon>Bacteria</taxon>
        <taxon>Pseudomonadati</taxon>
        <taxon>Pseudomonadota</taxon>
        <taxon>Alphaproteobacteria</taxon>
        <taxon>Hyphomicrobiales</taxon>
        <taxon>Methylobacteriaceae</taxon>
        <taxon>Methylorubrum</taxon>
    </lineage>
</organism>
<dbReference type="Gene3D" id="3.20.20.370">
    <property type="entry name" value="Glycoside hydrolase/deacetylase"/>
    <property type="match status" value="1"/>
</dbReference>
<accession>A0ABQ4UR29</accession>
<reference evidence="2" key="1">
    <citation type="journal article" date="2021" name="Front. Microbiol.">
        <title>Comprehensive Comparative Genomics and Phenotyping of Methylobacterium Species.</title>
        <authorList>
            <person name="Alessa O."/>
            <person name="Ogura Y."/>
            <person name="Fujitani Y."/>
            <person name="Takami H."/>
            <person name="Hayashi T."/>
            <person name="Sahin N."/>
            <person name="Tani A."/>
        </authorList>
    </citation>
    <scope>NUCLEOTIDE SEQUENCE</scope>
    <source>
        <strain evidence="2">DSM 14458</strain>
    </source>
</reference>
<evidence type="ECO:0000313" key="3">
    <source>
        <dbReference type="Proteomes" id="UP001055093"/>
    </source>
</evidence>
<name>A0ABQ4UR29_9HYPH</name>
<dbReference type="SUPFAM" id="SSF88713">
    <property type="entry name" value="Glycoside hydrolase/deacetylase"/>
    <property type="match status" value="1"/>
</dbReference>
<comment type="caution">
    <text evidence="2">The sequence shown here is derived from an EMBL/GenBank/DDBJ whole genome shotgun (WGS) entry which is preliminary data.</text>
</comment>
<evidence type="ECO:0008006" key="4">
    <source>
        <dbReference type="Google" id="ProtNLM"/>
    </source>
</evidence>
<dbReference type="Proteomes" id="UP001055093">
    <property type="component" value="Unassembled WGS sequence"/>
</dbReference>
<gene>
    <name evidence="2" type="ORF">BGCPKDLD_0036</name>
</gene>
<reference evidence="2" key="2">
    <citation type="submission" date="2021-08" db="EMBL/GenBank/DDBJ databases">
        <authorList>
            <person name="Tani A."/>
            <person name="Ola A."/>
            <person name="Ogura Y."/>
            <person name="Katsura K."/>
            <person name="Hayashi T."/>
        </authorList>
    </citation>
    <scope>NUCLEOTIDE SEQUENCE</scope>
    <source>
        <strain evidence="2">DSM 14458</strain>
    </source>
</reference>
<dbReference type="RefSeq" id="WP_137829737.1">
    <property type="nucleotide sequence ID" value="NZ_BPRE01000001.1"/>
</dbReference>
<dbReference type="InterPro" id="IPR006837">
    <property type="entry name" value="Divergent_DAC"/>
</dbReference>
<keyword evidence="3" id="KW-1185">Reference proteome</keyword>
<evidence type="ECO:0000256" key="1">
    <source>
        <dbReference type="SAM" id="MobiDB-lite"/>
    </source>
</evidence>
<dbReference type="EMBL" id="BPRE01000001">
    <property type="protein sequence ID" value="GJE73472.1"/>
    <property type="molecule type" value="Genomic_DNA"/>
</dbReference>
<dbReference type="CDD" id="cd10936">
    <property type="entry name" value="CE4_DAC2"/>
    <property type="match status" value="1"/>
</dbReference>
<evidence type="ECO:0000313" key="2">
    <source>
        <dbReference type="EMBL" id="GJE73472.1"/>
    </source>
</evidence>
<proteinExistence type="predicted"/>